<organism evidence="15 16">
    <name type="scientific">Gluconacetobacter asukensis</name>
    <dbReference type="NCBI Taxonomy" id="1017181"/>
    <lineage>
        <taxon>Bacteria</taxon>
        <taxon>Pseudomonadati</taxon>
        <taxon>Pseudomonadota</taxon>
        <taxon>Alphaproteobacteria</taxon>
        <taxon>Acetobacterales</taxon>
        <taxon>Acetobacteraceae</taxon>
        <taxon>Gluconacetobacter</taxon>
    </lineage>
</organism>
<feature type="binding site" evidence="13">
    <location>
        <position position="275"/>
    </location>
    <ligand>
        <name>ATP</name>
        <dbReference type="ChEBI" id="CHEBI:30616"/>
    </ligand>
</feature>
<feature type="short sequence motif" description="'HIGH' region" evidence="13">
    <location>
        <begin position="36"/>
        <end position="46"/>
    </location>
</feature>
<evidence type="ECO:0000313" key="15">
    <source>
        <dbReference type="EMBL" id="MBB2171997.1"/>
    </source>
</evidence>
<evidence type="ECO:0000256" key="11">
    <source>
        <dbReference type="ARBA" id="ARBA00023146"/>
    </source>
</evidence>
<feature type="binding site" evidence="13">
    <location>
        <position position="214"/>
    </location>
    <ligand>
        <name>Zn(2+)</name>
        <dbReference type="ChEBI" id="CHEBI:29105"/>
    </ligand>
</feature>
<dbReference type="InterPro" id="IPR009080">
    <property type="entry name" value="tRNAsynth_Ia_anticodon-bd"/>
</dbReference>
<dbReference type="SUPFAM" id="SSF47323">
    <property type="entry name" value="Anticodon-binding domain of a subclass of class I aminoacyl-tRNA synthetases"/>
    <property type="match status" value="1"/>
</dbReference>
<dbReference type="Pfam" id="PF23493">
    <property type="entry name" value="CysS_C"/>
    <property type="match status" value="1"/>
</dbReference>
<evidence type="ECO:0000256" key="1">
    <source>
        <dbReference type="ARBA" id="ARBA00004496"/>
    </source>
</evidence>
<name>A0A7W4IZU6_9PROT</name>
<dbReference type="CDD" id="cd00672">
    <property type="entry name" value="CysRS_core"/>
    <property type="match status" value="1"/>
</dbReference>
<dbReference type="PRINTS" id="PR00983">
    <property type="entry name" value="TRNASYNTHCYS"/>
</dbReference>
<dbReference type="InterPro" id="IPR024909">
    <property type="entry name" value="Cys-tRNA/MSH_ligase"/>
</dbReference>
<comment type="similarity">
    <text evidence="2 13">Belongs to the class-I aminoacyl-tRNA synthetase family.</text>
</comment>
<keyword evidence="11 13" id="KW-0030">Aminoacyl-tRNA synthetase</keyword>
<proteinExistence type="inferred from homology"/>
<comment type="cofactor">
    <cofactor evidence="13">
        <name>Zn(2+)</name>
        <dbReference type="ChEBI" id="CHEBI:29105"/>
    </cofactor>
    <text evidence="13">Binds 1 zinc ion per subunit.</text>
</comment>
<feature type="short sequence motif" description="'KMSKS' region" evidence="13">
    <location>
        <begin position="272"/>
        <end position="276"/>
    </location>
</feature>
<dbReference type="SMART" id="SM00840">
    <property type="entry name" value="DALR_2"/>
    <property type="match status" value="1"/>
</dbReference>
<dbReference type="GO" id="GO:0006423">
    <property type="term" value="P:cysteinyl-tRNA aminoacylation"/>
    <property type="evidence" value="ECO:0007669"/>
    <property type="project" value="UniProtKB-UniRule"/>
</dbReference>
<dbReference type="PANTHER" id="PTHR10890">
    <property type="entry name" value="CYSTEINYL-TRNA SYNTHETASE"/>
    <property type="match status" value="1"/>
</dbReference>
<protein>
    <recommendedName>
        <fullName evidence="13">Cysteine--tRNA ligase</fullName>
        <ecNumber evidence="13">6.1.1.16</ecNumber>
    </recommendedName>
    <alternativeName>
        <fullName evidence="13">Cysteinyl-tRNA synthetase</fullName>
        <shortName evidence="13">CysRS</shortName>
    </alternativeName>
</protein>
<keyword evidence="9 13" id="KW-0067">ATP-binding</keyword>
<gene>
    <name evidence="13" type="primary">cysS</name>
    <name evidence="15" type="ORF">HLH35_07655</name>
</gene>
<dbReference type="HAMAP" id="MF_00041">
    <property type="entry name" value="Cys_tRNA_synth"/>
    <property type="match status" value="1"/>
</dbReference>
<dbReference type="FunFam" id="3.40.50.620:FF:000068">
    <property type="entry name" value="Cysteine--tRNA ligase"/>
    <property type="match status" value="1"/>
</dbReference>
<evidence type="ECO:0000256" key="10">
    <source>
        <dbReference type="ARBA" id="ARBA00022917"/>
    </source>
</evidence>
<dbReference type="GO" id="GO:0004817">
    <property type="term" value="F:cysteine-tRNA ligase activity"/>
    <property type="evidence" value="ECO:0007669"/>
    <property type="project" value="UniProtKB-UniRule"/>
</dbReference>
<evidence type="ECO:0000256" key="9">
    <source>
        <dbReference type="ARBA" id="ARBA00022840"/>
    </source>
</evidence>
<comment type="catalytic activity">
    <reaction evidence="12 13">
        <text>tRNA(Cys) + L-cysteine + ATP = L-cysteinyl-tRNA(Cys) + AMP + diphosphate</text>
        <dbReference type="Rhea" id="RHEA:17773"/>
        <dbReference type="Rhea" id="RHEA-COMP:9661"/>
        <dbReference type="Rhea" id="RHEA-COMP:9679"/>
        <dbReference type="ChEBI" id="CHEBI:30616"/>
        <dbReference type="ChEBI" id="CHEBI:33019"/>
        <dbReference type="ChEBI" id="CHEBI:35235"/>
        <dbReference type="ChEBI" id="CHEBI:78442"/>
        <dbReference type="ChEBI" id="CHEBI:78517"/>
        <dbReference type="ChEBI" id="CHEBI:456215"/>
        <dbReference type="EC" id="6.1.1.16"/>
    </reaction>
</comment>
<feature type="binding site" evidence="13">
    <location>
        <position position="239"/>
    </location>
    <ligand>
        <name>Zn(2+)</name>
        <dbReference type="ChEBI" id="CHEBI:29105"/>
    </ligand>
</feature>
<dbReference type="Proteomes" id="UP000577891">
    <property type="component" value="Unassembled WGS sequence"/>
</dbReference>
<dbReference type="InterPro" id="IPR015273">
    <property type="entry name" value="Cys-tRNA-synt_Ia_DALR"/>
</dbReference>
<dbReference type="NCBIfam" id="TIGR00435">
    <property type="entry name" value="cysS"/>
    <property type="match status" value="1"/>
</dbReference>
<evidence type="ECO:0000256" key="13">
    <source>
        <dbReference type="HAMAP-Rule" id="MF_00041"/>
    </source>
</evidence>
<keyword evidence="10 13" id="KW-0648">Protein biosynthesis</keyword>
<comment type="caution">
    <text evidence="15">The sequence shown here is derived from an EMBL/GenBank/DDBJ whole genome shotgun (WGS) entry which is preliminary data.</text>
</comment>
<dbReference type="InterPro" id="IPR032678">
    <property type="entry name" value="tRNA-synt_1_cat_dom"/>
</dbReference>
<dbReference type="InterPro" id="IPR015803">
    <property type="entry name" value="Cys-tRNA-ligase"/>
</dbReference>
<evidence type="ECO:0000256" key="3">
    <source>
        <dbReference type="ARBA" id="ARBA00011245"/>
    </source>
</evidence>
<evidence type="ECO:0000256" key="7">
    <source>
        <dbReference type="ARBA" id="ARBA00022741"/>
    </source>
</evidence>
<evidence type="ECO:0000259" key="14">
    <source>
        <dbReference type="SMART" id="SM00840"/>
    </source>
</evidence>
<keyword evidence="8 13" id="KW-0862">Zinc</keyword>
<dbReference type="Pfam" id="PF01406">
    <property type="entry name" value="tRNA-synt_1e"/>
    <property type="match status" value="1"/>
</dbReference>
<dbReference type="RefSeq" id="WP_182978701.1">
    <property type="nucleotide sequence ID" value="NZ_BAABGB010000006.1"/>
</dbReference>
<feature type="binding site" evidence="13">
    <location>
        <position position="243"/>
    </location>
    <ligand>
        <name>Zn(2+)</name>
        <dbReference type="ChEBI" id="CHEBI:29105"/>
    </ligand>
</feature>
<dbReference type="InterPro" id="IPR014729">
    <property type="entry name" value="Rossmann-like_a/b/a_fold"/>
</dbReference>
<dbReference type="GO" id="GO:0005829">
    <property type="term" value="C:cytosol"/>
    <property type="evidence" value="ECO:0007669"/>
    <property type="project" value="TreeGrafter"/>
</dbReference>
<keyword evidence="16" id="KW-1185">Reference proteome</keyword>
<dbReference type="SUPFAM" id="SSF52374">
    <property type="entry name" value="Nucleotidylyl transferase"/>
    <property type="match status" value="1"/>
</dbReference>
<evidence type="ECO:0000256" key="4">
    <source>
        <dbReference type="ARBA" id="ARBA00022490"/>
    </source>
</evidence>
<dbReference type="GO" id="GO:0008270">
    <property type="term" value="F:zinc ion binding"/>
    <property type="evidence" value="ECO:0007669"/>
    <property type="project" value="UniProtKB-UniRule"/>
</dbReference>
<feature type="binding site" evidence="13">
    <location>
        <position position="34"/>
    </location>
    <ligand>
        <name>Zn(2+)</name>
        <dbReference type="ChEBI" id="CHEBI:29105"/>
    </ligand>
</feature>
<dbReference type="AlphaFoldDB" id="A0A7W4IZU6"/>
<sequence>MPDSMPQLTLHDSSSRTTVPFAPLAPGNVRVYYCGPTVYDLAHIGNLRAMITADILVRLLRHLYPRVTYVRNITDVDDKINARAHANGETIDSLTARTIRDFHDDLAAVGVLPPDVEPRATHHIGEMITLIERLIASGHAYEAQGHVLFAVAHFPDYGKLSGRSPDDLLAGARVEVAPYKRDAGDFVLWKPSAPGLPGWESPWGRGRPGWHIECSAMSHRYLGESFDIHGGGSDLLFPHHENERAQSQCCFPHSRFANHWVHNAMLLVNGEKMSKSLGNFLTIRDVLSDTPAEALRLLLLHAQYRSVLNFTRTGLDEAKQTLNRFYRAIGDLPPPDAADPVPAEILTAMCDDLNTPRALAEMHALADRALAGDHAAARGLRASGRLLGLLGQSSDAWFRAGAGVDEAEIDTLIAERLAARKSRDFARADAIRDDLAARGILLEDGPTGTIWRRA</sequence>
<evidence type="ECO:0000313" key="16">
    <source>
        <dbReference type="Proteomes" id="UP000577891"/>
    </source>
</evidence>
<keyword evidence="5 13" id="KW-0436">Ligase</keyword>
<dbReference type="GO" id="GO:0005524">
    <property type="term" value="F:ATP binding"/>
    <property type="evidence" value="ECO:0007669"/>
    <property type="project" value="UniProtKB-UniRule"/>
</dbReference>
<reference evidence="15 16" key="1">
    <citation type="submission" date="2020-04" db="EMBL/GenBank/DDBJ databases">
        <title>Description of novel Gluconacetobacter.</title>
        <authorList>
            <person name="Sombolestani A."/>
        </authorList>
    </citation>
    <scope>NUCLEOTIDE SEQUENCE [LARGE SCALE GENOMIC DNA]</scope>
    <source>
        <strain evidence="15 16">LMG 27724</strain>
    </source>
</reference>
<dbReference type="InterPro" id="IPR056411">
    <property type="entry name" value="CysS_C"/>
</dbReference>
<feature type="domain" description="Cysteinyl-tRNA synthetase class Ia DALR" evidence="14">
    <location>
        <begin position="344"/>
        <end position="398"/>
    </location>
</feature>
<evidence type="ECO:0000256" key="8">
    <source>
        <dbReference type="ARBA" id="ARBA00022833"/>
    </source>
</evidence>
<keyword evidence="7 13" id="KW-0547">Nucleotide-binding</keyword>
<evidence type="ECO:0000256" key="12">
    <source>
        <dbReference type="ARBA" id="ARBA00047398"/>
    </source>
</evidence>
<keyword evidence="6 13" id="KW-0479">Metal-binding</keyword>
<dbReference type="EMBL" id="JABEQE010000005">
    <property type="protein sequence ID" value="MBB2171997.1"/>
    <property type="molecule type" value="Genomic_DNA"/>
</dbReference>
<dbReference type="EC" id="6.1.1.16" evidence="13"/>
<dbReference type="Pfam" id="PF09190">
    <property type="entry name" value="DALR_2"/>
    <property type="match status" value="1"/>
</dbReference>
<accession>A0A7W4IZU6</accession>
<evidence type="ECO:0000256" key="2">
    <source>
        <dbReference type="ARBA" id="ARBA00005594"/>
    </source>
</evidence>
<evidence type="ECO:0000256" key="6">
    <source>
        <dbReference type="ARBA" id="ARBA00022723"/>
    </source>
</evidence>
<evidence type="ECO:0000256" key="5">
    <source>
        <dbReference type="ARBA" id="ARBA00022598"/>
    </source>
</evidence>
<keyword evidence="4 13" id="KW-0963">Cytoplasm</keyword>
<dbReference type="Gene3D" id="1.20.120.1910">
    <property type="entry name" value="Cysteine-tRNA ligase, C-terminal anti-codon recognition domain"/>
    <property type="match status" value="1"/>
</dbReference>
<comment type="subcellular location">
    <subcellularLocation>
        <location evidence="1 13">Cytoplasm</location>
    </subcellularLocation>
</comment>
<dbReference type="PANTHER" id="PTHR10890:SF3">
    <property type="entry name" value="CYSTEINE--TRNA LIGASE, CYTOPLASMIC"/>
    <property type="match status" value="1"/>
</dbReference>
<dbReference type="Gene3D" id="3.40.50.620">
    <property type="entry name" value="HUPs"/>
    <property type="match status" value="1"/>
</dbReference>
<comment type="subunit">
    <text evidence="3 13">Monomer.</text>
</comment>